<dbReference type="InterPro" id="IPR050416">
    <property type="entry name" value="FAD-linked_Oxidoreductase"/>
</dbReference>
<keyword evidence="5" id="KW-0560">Oxidoreductase</keyword>
<dbReference type="Proteomes" id="UP000475214">
    <property type="component" value="Unassembled WGS sequence"/>
</dbReference>
<evidence type="ECO:0000259" key="6">
    <source>
        <dbReference type="PROSITE" id="PS51387"/>
    </source>
</evidence>
<evidence type="ECO:0000313" key="8">
    <source>
        <dbReference type="Proteomes" id="UP000475214"/>
    </source>
</evidence>
<evidence type="ECO:0000256" key="3">
    <source>
        <dbReference type="ARBA" id="ARBA00022630"/>
    </source>
</evidence>
<dbReference type="PANTHER" id="PTHR42973">
    <property type="entry name" value="BINDING OXIDOREDUCTASE, PUTATIVE (AFU_ORTHOLOGUE AFUA_1G17690)-RELATED"/>
    <property type="match status" value="1"/>
</dbReference>
<evidence type="ECO:0000256" key="1">
    <source>
        <dbReference type="ARBA" id="ARBA00001974"/>
    </source>
</evidence>
<feature type="domain" description="FAD-binding PCMH-type" evidence="6">
    <location>
        <begin position="25"/>
        <end position="193"/>
    </location>
</feature>
<dbReference type="InterPro" id="IPR016169">
    <property type="entry name" value="FAD-bd_PCMH_sub2"/>
</dbReference>
<gene>
    <name evidence="7" type="ORF">G1H10_27960</name>
</gene>
<keyword evidence="4" id="KW-0274">FAD</keyword>
<evidence type="ECO:0000256" key="2">
    <source>
        <dbReference type="ARBA" id="ARBA00005466"/>
    </source>
</evidence>
<comment type="cofactor">
    <cofactor evidence="1">
        <name>FAD</name>
        <dbReference type="ChEBI" id="CHEBI:57692"/>
    </cofactor>
</comment>
<reference evidence="7 8" key="1">
    <citation type="submission" date="2020-02" db="EMBL/GenBank/DDBJ databases">
        <authorList>
            <person name="Li X.-J."/>
            <person name="Han X.-M."/>
        </authorList>
    </citation>
    <scope>NUCLEOTIDE SEQUENCE [LARGE SCALE GENOMIC DNA]</scope>
    <source>
        <strain evidence="7 8">CCTCC AB 2017055</strain>
    </source>
</reference>
<sequence length="448" mass="47339">MLRGPVLGPDDAGYDEERHGFSLAAVHRPDLIVGAAGSADVQAAVAYADRHRIPVAVQATGHGAPSPAAGGLLITTRRMAGVTVDPERRTAWIEAGTQWQPVIEAAARHGLAPLSGSSPHVGAVSYTLGGGLGLLGRTFGYAADHVRRIHAVTADAQLREVTPESDPDLFWALCGGRANFGVVTRLEIGLVPVSRIYGGALYLDIDESPQVLRAWRDWTSSVPNEMTSSIALIPFPDVPSAPGPLRGRTVAHVRVAYVGGPSAGAELVESLRQQVGDVLIDTVREMDYTESGSICADPTDPQASTMVSAMISDVPDPALAAIEQTSRGRDSVPCILELRHLGGALSRRPPVPNAVGHRNAQYLLGAITPLGTIGADAAAVVHRRLLAGLDPWTVGRFLNYTAGANATADEVRAAYEPDDYRRLADLKALHDPTDLFRLNHHIAPAGHP</sequence>
<evidence type="ECO:0000256" key="4">
    <source>
        <dbReference type="ARBA" id="ARBA00022827"/>
    </source>
</evidence>
<accession>A0A6L9SFY2</accession>
<dbReference type="Pfam" id="PF01565">
    <property type="entry name" value="FAD_binding_4"/>
    <property type="match status" value="1"/>
</dbReference>
<name>A0A6L9SFY2_9ACTN</name>
<dbReference type="SUPFAM" id="SSF56176">
    <property type="entry name" value="FAD-binding/transporter-associated domain-like"/>
    <property type="match status" value="1"/>
</dbReference>
<evidence type="ECO:0000313" key="7">
    <source>
        <dbReference type="EMBL" id="NEE04009.1"/>
    </source>
</evidence>
<dbReference type="InterPro" id="IPR036318">
    <property type="entry name" value="FAD-bd_PCMH-like_sf"/>
</dbReference>
<dbReference type="Gene3D" id="3.30.465.10">
    <property type="match status" value="1"/>
</dbReference>
<dbReference type="PROSITE" id="PS51387">
    <property type="entry name" value="FAD_PCMH"/>
    <property type="match status" value="1"/>
</dbReference>
<keyword evidence="8" id="KW-1185">Reference proteome</keyword>
<protein>
    <submittedName>
        <fullName evidence="7">FAD-binding oxidoreductase</fullName>
    </submittedName>
</protein>
<organism evidence="7 8">
    <name type="scientific">Phytoactinopolyspora halotolerans</name>
    <dbReference type="NCBI Taxonomy" id="1981512"/>
    <lineage>
        <taxon>Bacteria</taxon>
        <taxon>Bacillati</taxon>
        <taxon>Actinomycetota</taxon>
        <taxon>Actinomycetes</taxon>
        <taxon>Jiangellales</taxon>
        <taxon>Jiangellaceae</taxon>
        <taxon>Phytoactinopolyspora</taxon>
    </lineage>
</organism>
<evidence type="ECO:0000256" key="5">
    <source>
        <dbReference type="ARBA" id="ARBA00023002"/>
    </source>
</evidence>
<comment type="similarity">
    <text evidence="2">Belongs to the oxygen-dependent FAD-linked oxidoreductase family.</text>
</comment>
<dbReference type="GO" id="GO:0071949">
    <property type="term" value="F:FAD binding"/>
    <property type="evidence" value="ECO:0007669"/>
    <property type="project" value="InterPro"/>
</dbReference>
<dbReference type="InterPro" id="IPR016167">
    <property type="entry name" value="FAD-bd_PCMH_sub1"/>
</dbReference>
<dbReference type="GO" id="GO:0016491">
    <property type="term" value="F:oxidoreductase activity"/>
    <property type="evidence" value="ECO:0007669"/>
    <property type="project" value="UniProtKB-KW"/>
</dbReference>
<dbReference type="Gene3D" id="3.40.462.20">
    <property type="match status" value="1"/>
</dbReference>
<dbReference type="EMBL" id="JAAGOA010000028">
    <property type="protein sequence ID" value="NEE04009.1"/>
    <property type="molecule type" value="Genomic_DNA"/>
</dbReference>
<proteinExistence type="inferred from homology"/>
<keyword evidence="3" id="KW-0285">Flavoprotein</keyword>
<dbReference type="PANTHER" id="PTHR42973:SF39">
    <property type="entry name" value="FAD-BINDING PCMH-TYPE DOMAIN-CONTAINING PROTEIN"/>
    <property type="match status" value="1"/>
</dbReference>
<dbReference type="InterPro" id="IPR006094">
    <property type="entry name" value="Oxid_FAD_bind_N"/>
</dbReference>
<dbReference type="InterPro" id="IPR016166">
    <property type="entry name" value="FAD-bd_PCMH"/>
</dbReference>
<dbReference type="InterPro" id="IPR006093">
    <property type="entry name" value="Oxy_OxRdtase_FAD_BS"/>
</dbReference>
<comment type="caution">
    <text evidence="7">The sequence shown here is derived from an EMBL/GenBank/DDBJ whole genome shotgun (WGS) entry which is preliminary data.</text>
</comment>
<dbReference type="Gene3D" id="3.30.43.10">
    <property type="entry name" value="Uridine Diphospho-n-acetylenolpyruvylglucosamine Reductase, domain 2"/>
    <property type="match status" value="1"/>
</dbReference>
<dbReference type="AlphaFoldDB" id="A0A6L9SFY2"/>
<dbReference type="PROSITE" id="PS00862">
    <property type="entry name" value="OX2_COVAL_FAD"/>
    <property type="match status" value="1"/>
</dbReference>